<gene>
    <name evidence="1" type="ORF">UABAM_02855</name>
</gene>
<accession>A0A5S9IML4</accession>
<dbReference type="EMBL" id="AP019860">
    <property type="protein sequence ID" value="BBM84494.1"/>
    <property type="molecule type" value="Genomic_DNA"/>
</dbReference>
<dbReference type="Proteomes" id="UP000326354">
    <property type="component" value="Chromosome"/>
</dbReference>
<dbReference type="AlphaFoldDB" id="A0A5S9IML4"/>
<name>A0A5S9IML4_UABAM</name>
<evidence type="ECO:0000313" key="2">
    <source>
        <dbReference type="Proteomes" id="UP000326354"/>
    </source>
</evidence>
<dbReference type="KEGG" id="uam:UABAM_02855"/>
<keyword evidence="2" id="KW-1185">Reference proteome</keyword>
<sequence>MKIFFRITHSPYLHLLMGIILTFVCLNEAWDTLEEDMKNLDAKGHHGLFLYGILMVVKSLSEIPEKFEHIKSDFLLLRHKKSGKEIVHAPHGLKLEDAKKRDIASLIKTNACELLLHSEAPDSVCLLTVPKNTFVLTWGHAIVFSDGKNKKHTHLCISLQVDNDLEHSVIRDIWLASNHEEKVEYTDSKIQMKKLHSCCIRWLKKVEYNKLRPSSPKRKMWEVVPKNNRIRK</sequence>
<proteinExistence type="predicted"/>
<organism evidence="1 2">
    <name type="scientific">Uabimicrobium amorphum</name>
    <dbReference type="NCBI Taxonomy" id="2596890"/>
    <lineage>
        <taxon>Bacteria</taxon>
        <taxon>Pseudomonadati</taxon>
        <taxon>Planctomycetota</taxon>
        <taxon>Candidatus Uabimicrobiia</taxon>
        <taxon>Candidatus Uabimicrobiales</taxon>
        <taxon>Candidatus Uabimicrobiaceae</taxon>
        <taxon>Candidatus Uabimicrobium</taxon>
    </lineage>
</organism>
<reference evidence="1 2" key="1">
    <citation type="submission" date="2019-08" db="EMBL/GenBank/DDBJ databases">
        <title>Complete genome sequence of Candidatus Uab amorphum.</title>
        <authorList>
            <person name="Shiratori T."/>
            <person name="Suzuki S."/>
            <person name="Kakizawa Y."/>
            <person name="Ishida K."/>
        </authorList>
    </citation>
    <scope>NUCLEOTIDE SEQUENCE [LARGE SCALE GENOMIC DNA]</scope>
    <source>
        <strain evidence="1 2">SRT547</strain>
    </source>
</reference>
<protein>
    <submittedName>
        <fullName evidence="1">Uncharacterized protein</fullName>
    </submittedName>
</protein>
<evidence type="ECO:0000313" key="1">
    <source>
        <dbReference type="EMBL" id="BBM84494.1"/>
    </source>
</evidence>